<feature type="transmembrane region" description="Helical" evidence="1">
    <location>
        <begin position="38"/>
        <end position="60"/>
    </location>
</feature>
<name>A0A2T7E3L6_9POAL</name>
<keyword evidence="1" id="KW-0812">Transmembrane</keyword>
<dbReference type="AlphaFoldDB" id="A0A2T7E3L6"/>
<feature type="transmembrane region" description="Helical" evidence="1">
    <location>
        <begin position="434"/>
        <end position="453"/>
    </location>
</feature>
<organism evidence="3 4">
    <name type="scientific">Panicum hallii var. hallii</name>
    <dbReference type="NCBI Taxonomy" id="1504633"/>
    <lineage>
        <taxon>Eukaryota</taxon>
        <taxon>Viridiplantae</taxon>
        <taxon>Streptophyta</taxon>
        <taxon>Embryophyta</taxon>
        <taxon>Tracheophyta</taxon>
        <taxon>Spermatophyta</taxon>
        <taxon>Magnoliopsida</taxon>
        <taxon>Liliopsida</taxon>
        <taxon>Poales</taxon>
        <taxon>Poaceae</taxon>
        <taxon>PACMAD clade</taxon>
        <taxon>Panicoideae</taxon>
        <taxon>Panicodae</taxon>
        <taxon>Paniceae</taxon>
        <taxon>Panicinae</taxon>
        <taxon>Panicum</taxon>
        <taxon>Panicum sect. Panicum</taxon>
    </lineage>
</organism>
<dbReference type="EMBL" id="CM009752">
    <property type="protein sequence ID" value="PUZ62441.1"/>
    <property type="molecule type" value="Genomic_DNA"/>
</dbReference>
<reference evidence="3 4" key="1">
    <citation type="submission" date="2018-04" db="EMBL/GenBank/DDBJ databases">
        <title>WGS assembly of Panicum hallii var. hallii HAL2.</title>
        <authorList>
            <person name="Lovell J."/>
            <person name="Jenkins J."/>
            <person name="Lowry D."/>
            <person name="Mamidi S."/>
            <person name="Sreedasyam A."/>
            <person name="Weng X."/>
            <person name="Barry K."/>
            <person name="Bonette J."/>
            <person name="Campitelli B."/>
            <person name="Daum C."/>
            <person name="Gordon S."/>
            <person name="Gould B."/>
            <person name="Lipzen A."/>
            <person name="MacQueen A."/>
            <person name="Palacio-Mejia J."/>
            <person name="Plott C."/>
            <person name="Shakirov E."/>
            <person name="Shu S."/>
            <person name="Yoshinaga Y."/>
            <person name="Zane M."/>
            <person name="Rokhsar D."/>
            <person name="Grimwood J."/>
            <person name="Schmutz J."/>
            <person name="Juenger T."/>
        </authorList>
    </citation>
    <scope>NUCLEOTIDE SEQUENCE [LARGE SCALE GENOMIC DNA]</scope>
    <source>
        <strain evidence="4">cv. HAL2</strain>
    </source>
</reference>
<dbReference type="InterPro" id="IPR007658">
    <property type="entry name" value="DUF594"/>
</dbReference>
<dbReference type="Pfam" id="PF04578">
    <property type="entry name" value="DUF594"/>
    <property type="match status" value="1"/>
</dbReference>
<evidence type="ECO:0000313" key="3">
    <source>
        <dbReference type="EMBL" id="PUZ62441.1"/>
    </source>
</evidence>
<dbReference type="InterPro" id="IPR025315">
    <property type="entry name" value="DUF4220"/>
</dbReference>
<dbReference type="STRING" id="1504633.A0A2T7E3L6"/>
<dbReference type="Pfam" id="PF13968">
    <property type="entry name" value="DUF4220"/>
    <property type="match status" value="1"/>
</dbReference>
<evidence type="ECO:0000256" key="1">
    <source>
        <dbReference type="SAM" id="Phobius"/>
    </source>
</evidence>
<sequence>MVHLGVNQTAILLCPPAIDMYIQNLTSSYTEKSNEASMVSASVIMFVLAGLFFNLNLFSGLSDVSATLDPKVRLFLSSALSLLLPVMSYLFSEAKNAGSSAAGARAGELSLGALMILAWMLLVELLRKKVDEIRMRGYSGSIQRAGRVVLLGSFIFFNIKTAGRKAAFSILWIICATRVVQRIAFTEIGKYSYAHGKNARLINSYMAKILKQEDQAVHQVQDGHELLKSCRYIVMGEERMVQEPTADGYKLDMTTLDGDSSIVTVGKVWKLDENSNTLFTTPDQVQRLKRLCLSFALFKLLRRKFEHLPAVTDEEAQDCRDLILKGLLRGNNNGGIAAAAEELFQVINDEVIFLSEYYHSVVPVVLASPFFLLVNYFLVLIVVAGLCIMAIILCGNGDAIYAFMSIGADNYTLHSGIGRVAVCLIIKSRNSPEAFFSVVDISITILLFIIYFYEEIWEFFVFILSNWFMVSLVCTYMAKPQWRESPSIRYAIHRIVWLRSKLNHGSLSFRQFSVLNIRWPIRLPFYSTLSLLLGTELVPNNLKQSIIDHLVDHHDLHRTGTAYSTPLTNGKSALQRNYLFDKLSWACQSDSVSEVFLTWHIATGILEVKCSSNKQLPEAAASRAAVRLSKYCAYLVAFHPELLPDNPEKAERVVEGMKAELSSIFWWWEYYLCSQRARVSKIMGAAAAEGQQGDHHQMNGVVRNGARLGGLLVDVARSHGPEAAWKVVADVWTELVVFVAPSGEEERVKGHGNVLVQGGEFITVLWALATHIGVSREANNRSVKTLEDLMGESMRAPLPVDGAMEISMM</sequence>
<proteinExistence type="predicted"/>
<evidence type="ECO:0000313" key="4">
    <source>
        <dbReference type="Proteomes" id="UP000244336"/>
    </source>
</evidence>
<dbReference type="Proteomes" id="UP000244336">
    <property type="component" value="Chromosome 4"/>
</dbReference>
<feature type="transmembrane region" description="Helical" evidence="1">
    <location>
        <begin position="459"/>
        <end position="478"/>
    </location>
</feature>
<protein>
    <recommendedName>
        <fullName evidence="2">DUF4220 domain-containing protein</fullName>
    </recommendedName>
</protein>
<feature type="transmembrane region" description="Helical" evidence="1">
    <location>
        <begin position="72"/>
        <end position="91"/>
    </location>
</feature>
<gene>
    <name evidence="3" type="ORF">GQ55_4G358000</name>
</gene>
<feature type="transmembrane region" description="Helical" evidence="1">
    <location>
        <begin position="111"/>
        <end position="127"/>
    </location>
</feature>
<feature type="transmembrane region" description="Helical" evidence="1">
    <location>
        <begin position="370"/>
        <end position="394"/>
    </location>
</feature>
<keyword evidence="4" id="KW-1185">Reference proteome</keyword>
<feature type="domain" description="DUF4220" evidence="2">
    <location>
        <begin position="154"/>
        <end position="516"/>
    </location>
</feature>
<dbReference type="OrthoDB" id="660093at2759"/>
<evidence type="ECO:0000259" key="2">
    <source>
        <dbReference type="Pfam" id="PF13968"/>
    </source>
</evidence>
<accession>A0A2T7E3L6</accession>
<dbReference type="PANTHER" id="PTHR31325">
    <property type="entry name" value="OS01G0798800 PROTEIN-RELATED"/>
    <property type="match status" value="1"/>
</dbReference>
<keyword evidence="1" id="KW-0472">Membrane</keyword>
<dbReference type="Gramene" id="PUZ62441">
    <property type="protein sequence ID" value="PUZ62441"/>
    <property type="gene ID" value="GQ55_4G358000"/>
</dbReference>
<keyword evidence="1" id="KW-1133">Transmembrane helix</keyword>